<evidence type="ECO:0000256" key="3">
    <source>
        <dbReference type="ARBA" id="ARBA00023163"/>
    </source>
</evidence>
<dbReference type="InterPro" id="IPR036390">
    <property type="entry name" value="WH_DNA-bd_sf"/>
</dbReference>
<dbReference type="SUPFAM" id="SSF46785">
    <property type="entry name" value="Winged helix' DNA-binding domain"/>
    <property type="match status" value="1"/>
</dbReference>
<keyword evidence="3" id="KW-0804">Transcription</keyword>
<dbReference type="GO" id="GO:0045892">
    <property type="term" value="P:negative regulation of DNA-templated transcription"/>
    <property type="evidence" value="ECO:0007669"/>
    <property type="project" value="TreeGrafter"/>
</dbReference>
<comment type="caution">
    <text evidence="5">The sequence shown here is derived from an EMBL/GenBank/DDBJ whole genome shotgun (WGS) entry which is preliminary data.</text>
</comment>
<dbReference type="InterPro" id="IPR036388">
    <property type="entry name" value="WH-like_DNA-bd_sf"/>
</dbReference>
<dbReference type="GO" id="GO:0003677">
    <property type="term" value="F:DNA binding"/>
    <property type="evidence" value="ECO:0007669"/>
    <property type="project" value="UniProtKB-KW"/>
</dbReference>
<dbReference type="AlphaFoldDB" id="A0A6V8LIJ8"/>
<dbReference type="InterPro" id="IPR000524">
    <property type="entry name" value="Tscrpt_reg_HTH_GntR"/>
</dbReference>
<feature type="domain" description="HTH gntR-type" evidence="4">
    <location>
        <begin position="18"/>
        <end position="86"/>
    </location>
</feature>
<sequence>MITLGCRTEAPETPMPIPMGYREIAADLRTRIEGGEYKRGEPLPTYRELAALYSVGITTMQRAIRELMFEGLVVGRQGKHLYVTEDAAP</sequence>
<evidence type="ECO:0000256" key="2">
    <source>
        <dbReference type="ARBA" id="ARBA00023125"/>
    </source>
</evidence>
<dbReference type="Proteomes" id="UP000482960">
    <property type="component" value="Unassembled WGS sequence"/>
</dbReference>
<gene>
    <name evidence="5" type="ORF">Prum_061070</name>
</gene>
<organism evidence="5 6">
    <name type="scientific">Phytohabitans rumicis</name>
    <dbReference type="NCBI Taxonomy" id="1076125"/>
    <lineage>
        <taxon>Bacteria</taxon>
        <taxon>Bacillati</taxon>
        <taxon>Actinomycetota</taxon>
        <taxon>Actinomycetes</taxon>
        <taxon>Micromonosporales</taxon>
        <taxon>Micromonosporaceae</taxon>
    </lineage>
</organism>
<evidence type="ECO:0000259" key="4">
    <source>
        <dbReference type="PROSITE" id="PS50949"/>
    </source>
</evidence>
<reference evidence="5 6" key="2">
    <citation type="submission" date="2020-03" db="EMBL/GenBank/DDBJ databases">
        <authorList>
            <person name="Ichikawa N."/>
            <person name="Kimura A."/>
            <person name="Kitahashi Y."/>
            <person name="Uohara A."/>
        </authorList>
    </citation>
    <scope>NUCLEOTIDE SEQUENCE [LARGE SCALE GENOMIC DNA]</scope>
    <source>
        <strain evidence="5 6">NBRC 108638</strain>
    </source>
</reference>
<evidence type="ECO:0000313" key="6">
    <source>
        <dbReference type="Proteomes" id="UP000482960"/>
    </source>
</evidence>
<keyword evidence="2" id="KW-0238">DNA-binding</keyword>
<keyword evidence="1" id="KW-0805">Transcription regulation</keyword>
<dbReference type="PANTHER" id="PTHR44846:SF1">
    <property type="entry name" value="MANNOSYL-D-GLYCERATE TRANSPORT_METABOLISM SYSTEM REPRESSOR MNGR-RELATED"/>
    <property type="match status" value="1"/>
</dbReference>
<dbReference type="PROSITE" id="PS50949">
    <property type="entry name" value="HTH_GNTR"/>
    <property type="match status" value="1"/>
</dbReference>
<reference evidence="5 6" key="1">
    <citation type="submission" date="2020-03" db="EMBL/GenBank/DDBJ databases">
        <title>Whole genome shotgun sequence of Phytohabitans rumicis NBRC 108638.</title>
        <authorList>
            <person name="Komaki H."/>
            <person name="Tamura T."/>
        </authorList>
    </citation>
    <scope>NUCLEOTIDE SEQUENCE [LARGE SCALE GENOMIC DNA]</scope>
    <source>
        <strain evidence="5 6">NBRC 108638</strain>
    </source>
</reference>
<dbReference type="CDD" id="cd07377">
    <property type="entry name" value="WHTH_GntR"/>
    <property type="match status" value="1"/>
</dbReference>
<accession>A0A6V8LIJ8</accession>
<dbReference type="Pfam" id="PF00392">
    <property type="entry name" value="GntR"/>
    <property type="match status" value="1"/>
</dbReference>
<protein>
    <recommendedName>
        <fullName evidence="4">HTH gntR-type domain-containing protein</fullName>
    </recommendedName>
</protein>
<dbReference type="Gene3D" id="1.10.10.10">
    <property type="entry name" value="Winged helix-like DNA-binding domain superfamily/Winged helix DNA-binding domain"/>
    <property type="match status" value="1"/>
</dbReference>
<evidence type="ECO:0000313" key="5">
    <source>
        <dbReference type="EMBL" id="GFJ92465.1"/>
    </source>
</evidence>
<dbReference type="GO" id="GO:0003700">
    <property type="term" value="F:DNA-binding transcription factor activity"/>
    <property type="evidence" value="ECO:0007669"/>
    <property type="project" value="InterPro"/>
</dbReference>
<evidence type="ECO:0000256" key="1">
    <source>
        <dbReference type="ARBA" id="ARBA00023015"/>
    </source>
</evidence>
<dbReference type="PANTHER" id="PTHR44846">
    <property type="entry name" value="MANNOSYL-D-GLYCERATE TRANSPORT/METABOLISM SYSTEM REPRESSOR MNGR-RELATED"/>
    <property type="match status" value="1"/>
</dbReference>
<keyword evidence="6" id="KW-1185">Reference proteome</keyword>
<proteinExistence type="predicted"/>
<name>A0A6V8LIJ8_9ACTN</name>
<dbReference type="InterPro" id="IPR050679">
    <property type="entry name" value="Bact_HTH_transcr_reg"/>
</dbReference>
<dbReference type="EMBL" id="BLPG01000001">
    <property type="protein sequence ID" value="GFJ92465.1"/>
    <property type="molecule type" value="Genomic_DNA"/>
</dbReference>
<dbReference type="SMART" id="SM00345">
    <property type="entry name" value="HTH_GNTR"/>
    <property type="match status" value="1"/>
</dbReference>